<accession>A0ABQ5K7A5</accession>
<evidence type="ECO:0000313" key="1">
    <source>
        <dbReference type="EMBL" id="GKT28449.1"/>
    </source>
</evidence>
<protein>
    <submittedName>
        <fullName evidence="1">Uncharacterized protein</fullName>
    </submittedName>
</protein>
<organism evidence="1 2">
    <name type="scientific">Aduncisulcus paluster</name>
    <dbReference type="NCBI Taxonomy" id="2918883"/>
    <lineage>
        <taxon>Eukaryota</taxon>
        <taxon>Metamonada</taxon>
        <taxon>Carpediemonas-like organisms</taxon>
        <taxon>Aduncisulcus</taxon>
    </lineage>
</organism>
<keyword evidence="2" id="KW-1185">Reference proteome</keyword>
<dbReference type="Proteomes" id="UP001057375">
    <property type="component" value="Unassembled WGS sequence"/>
</dbReference>
<proteinExistence type="predicted"/>
<reference evidence="1" key="1">
    <citation type="submission" date="2022-03" db="EMBL/GenBank/DDBJ databases">
        <title>Draft genome sequence of Aduncisulcus paluster, a free-living microaerophilic Fornicata.</title>
        <authorList>
            <person name="Yuyama I."/>
            <person name="Kume K."/>
            <person name="Tamura T."/>
            <person name="Inagaki Y."/>
            <person name="Hashimoto T."/>
        </authorList>
    </citation>
    <scope>NUCLEOTIDE SEQUENCE</scope>
    <source>
        <strain evidence="1">NY0171</strain>
    </source>
</reference>
<gene>
    <name evidence="1" type="ORF">ADUPG1_000654</name>
</gene>
<feature type="non-terminal residue" evidence="1">
    <location>
        <position position="1"/>
    </location>
</feature>
<evidence type="ECO:0000313" key="2">
    <source>
        <dbReference type="Proteomes" id="UP001057375"/>
    </source>
</evidence>
<sequence length="347" mass="38737">SGLCMNVKNGEWYADVYANIPFIGCYRLFNVQYAALFETDVSDGFVESTPLIPTTLFNLPRCITHGQWNSDSPLLHKHALKGEMLKMASLLYNYMMRKACSLAGSSRTSSELSALMCEVNDICMKVNTLISSIPALTTCLPHVEAFGEEYEWIVVPDAPSMYSNGVCDAVLYDSKELCGESDKKQGSDVGKFFSDPKSDRSSFTDFTAPKAERLFPFSEYIWSTQAIPTLRSQVHPIPMSSLWGSDCNTVDVGGIKDANKVIPKGYFSKPLSLSSHVALVQVDTREAVCVLVYDKLHHELMHMENSARVSLSRAIQHVEERKPFLPHCAEMFGVIDEIKTLFLKVIE</sequence>
<comment type="caution">
    <text evidence="1">The sequence shown here is derived from an EMBL/GenBank/DDBJ whole genome shotgun (WGS) entry which is preliminary data.</text>
</comment>
<dbReference type="EMBL" id="BQXS01000295">
    <property type="protein sequence ID" value="GKT28449.1"/>
    <property type="molecule type" value="Genomic_DNA"/>
</dbReference>
<name>A0ABQ5K7A5_9EUKA</name>